<evidence type="ECO:0000313" key="1">
    <source>
        <dbReference type="EMBL" id="QOV06294.1"/>
    </source>
</evidence>
<gene>
    <name evidence="1" type="ORF">CPT_Maja_074</name>
</gene>
<name>A0A7S6R792_9CAUD</name>
<protein>
    <submittedName>
        <fullName evidence="1">Uncharacterized protein</fullName>
    </submittedName>
</protein>
<accession>A0A7S6R792</accession>
<dbReference type="Proteomes" id="UP000593952">
    <property type="component" value="Segment"/>
</dbReference>
<evidence type="ECO:0000313" key="2">
    <source>
        <dbReference type="Proteomes" id="UP000593952"/>
    </source>
</evidence>
<organism evidence="1 2">
    <name type="scientific">Burkholderia phage Maja</name>
    <dbReference type="NCBI Taxonomy" id="2767571"/>
    <lineage>
        <taxon>Viruses</taxon>
        <taxon>Duplodnaviria</taxon>
        <taxon>Heunggongvirae</taxon>
        <taxon>Uroviricota</taxon>
        <taxon>Caudoviricetes</taxon>
        <taxon>Lindbergviridae</taxon>
        <taxon>Gladiolivirus</taxon>
        <taxon>Gladiolivirus maja</taxon>
    </lineage>
</organism>
<sequence length="69" mass="7853">MNERQAIDFATEHGIAVTTTRKTKQAATFKVGRFEVVRRTGQRGWLVVGENRGRMLVGEAIEYCVRRSI</sequence>
<dbReference type="EMBL" id="MT708549">
    <property type="protein sequence ID" value="QOV06294.1"/>
    <property type="molecule type" value="Genomic_DNA"/>
</dbReference>
<keyword evidence="2" id="KW-1185">Reference proteome</keyword>
<proteinExistence type="predicted"/>
<reference evidence="1 2" key="1">
    <citation type="submission" date="2020-07" db="EMBL/GenBank/DDBJ databases">
        <title>Complete genome sequence of Burkholderia gladioli phage Maja.</title>
        <authorList>
            <person name="Yu Z."/>
            <person name="Yao G.W."/>
            <person name="Guadalupe Vizoso-Pinto M."/>
            <person name="Sun L."/>
            <person name="Le T."/>
            <person name="Gonzalez C."/>
            <person name="Young R."/>
            <person name="Liu M."/>
        </authorList>
    </citation>
    <scope>NUCLEOTIDE SEQUENCE [LARGE SCALE GENOMIC DNA]</scope>
</reference>